<dbReference type="SUPFAM" id="SSF111384">
    <property type="entry name" value="OmpH-like"/>
    <property type="match status" value="1"/>
</dbReference>
<dbReference type="GO" id="GO:0051082">
    <property type="term" value="F:unfolded protein binding"/>
    <property type="evidence" value="ECO:0007669"/>
    <property type="project" value="InterPro"/>
</dbReference>
<evidence type="ECO:0000256" key="1">
    <source>
        <dbReference type="ARBA" id="ARBA00009091"/>
    </source>
</evidence>
<evidence type="ECO:0000256" key="2">
    <source>
        <dbReference type="ARBA" id="ARBA00022729"/>
    </source>
</evidence>
<proteinExistence type="inferred from homology"/>
<dbReference type="AlphaFoldDB" id="X0VEZ7"/>
<evidence type="ECO:0000256" key="3">
    <source>
        <dbReference type="SAM" id="Coils"/>
    </source>
</evidence>
<evidence type="ECO:0000313" key="4">
    <source>
        <dbReference type="EMBL" id="GAG09822.1"/>
    </source>
</evidence>
<dbReference type="Gene3D" id="3.30.910.20">
    <property type="entry name" value="Skp domain"/>
    <property type="match status" value="1"/>
</dbReference>
<dbReference type="InterPro" id="IPR024930">
    <property type="entry name" value="Skp_dom_sf"/>
</dbReference>
<dbReference type="EMBL" id="BARS01024603">
    <property type="protein sequence ID" value="GAG09822.1"/>
    <property type="molecule type" value="Genomic_DNA"/>
</dbReference>
<dbReference type="PANTHER" id="PTHR35089:SF1">
    <property type="entry name" value="CHAPERONE PROTEIN SKP"/>
    <property type="match status" value="1"/>
</dbReference>
<comment type="similarity">
    <text evidence="1">Belongs to the Skp family.</text>
</comment>
<reference evidence="4" key="1">
    <citation type="journal article" date="2014" name="Front. Microbiol.">
        <title>High frequency of phylogenetically diverse reductive dehalogenase-homologous genes in deep subseafloor sedimentary metagenomes.</title>
        <authorList>
            <person name="Kawai M."/>
            <person name="Futagami T."/>
            <person name="Toyoda A."/>
            <person name="Takaki Y."/>
            <person name="Nishi S."/>
            <person name="Hori S."/>
            <person name="Arai W."/>
            <person name="Tsubouchi T."/>
            <person name="Morono Y."/>
            <person name="Uchiyama I."/>
            <person name="Ito T."/>
            <person name="Fujiyama A."/>
            <person name="Inagaki F."/>
            <person name="Takami H."/>
        </authorList>
    </citation>
    <scope>NUCLEOTIDE SEQUENCE</scope>
    <source>
        <strain evidence="4">Expedition CK06-06</strain>
    </source>
</reference>
<dbReference type="GO" id="GO:0050821">
    <property type="term" value="P:protein stabilization"/>
    <property type="evidence" value="ECO:0007669"/>
    <property type="project" value="TreeGrafter"/>
</dbReference>
<dbReference type="GO" id="GO:0005829">
    <property type="term" value="C:cytosol"/>
    <property type="evidence" value="ECO:0007669"/>
    <property type="project" value="TreeGrafter"/>
</dbReference>
<protein>
    <recommendedName>
        <fullName evidence="5">OmpH family outer membrane protein</fullName>
    </recommendedName>
</protein>
<name>X0VEZ7_9ZZZZ</name>
<organism evidence="4">
    <name type="scientific">marine sediment metagenome</name>
    <dbReference type="NCBI Taxonomy" id="412755"/>
    <lineage>
        <taxon>unclassified sequences</taxon>
        <taxon>metagenomes</taxon>
        <taxon>ecological metagenomes</taxon>
    </lineage>
</organism>
<comment type="caution">
    <text evidence="4">The sequence shown here is derived from an EMBL/GenBank/DDBJ whole genome shotgun (WGS) entry which is preliminary data.</text>
</comment>
<dbReference type="Pfam" id="PF03938">
    <property type="entry name" value="OmpH"/>
    <property type="match status" value="1"/>
</dbReference>
<evidence type="ECO:0008006" key="5">
    <source>
        <dbReference type="Google" id="ProtNLM"/>
    </source>
</evidence>
<dbReference type="SMART" id="SM00935">
    <property type="entry name" value="OmpH"/>
    <property type="match status" value="1"/>
</dbReference>
<sequence length="172" mass="19282">MTRVNRILLLLALIALLGSAAGAQDEPIKIGVVDMEQALNSTEQGKAAREELSRKQREAEAEVQPLAERFRNLQEELKGKKYVLSDEALFEKQVELAELQNRIDNKIKELQGQLKIDSGRLEAPLRAKLVEIVEEIGKDQGFTLILARGTALYTREAIDITDQVVARFDKKS</sequence>
<dbReference type="PANTHER" id="PTHR35089">
    <property type="entry name" value="CHAPERONE PROTEIN SKP"/>
    <property type="match status" value="1"/>
</dbReference>
<keyword evidence="2" id="KW-0732">Signal</keyword>
<accession>X0VEZ7</accession>
<dbReference type="InterPro" id="IPR005632">
    <property type="entry name" value="Chaperone_Skp"/>
</dbReference>
<keyword evidence="3" id="KW-0175">Coiled coil</keyword>
<gene>
    <name evidence="4" type="ORF">S01H1_39039</name>
</gene>
<feature type="coiled-coil region" evidence="3">
    <location>
        <begin position="42"/>
        <end position="116"/>
    </location>
</feature>